<accession>A0A318SJU9</accession>
<dbReference type="InterPro" id="IPR036514">
    <property type="entry name" value="SGNH_hydro_sf"/>
</dbReference>
<evidence type="ECO:0000313" key="4">
    <source>
        <dbReference type="EMBL" id="PYE79167.1"/>
    </source>
</evidence>
<feature type="domain" description="SGNH hydrolase-type esterase" evidence="3">
    <location>
        <begin position="91"/>
        <end position="242"/>
    </location>
</feature>
<protein>
    <submittedName>
        <fullName evidence="4">Lysophospholipase L1-like esterase</fullName>
    </submittedName>
</protein>
<dbReference type="InterPro" id="IPR013830">
    <property type="entry name" value="SGNH_hydro"/>
</dbReference>
<dbReference type="Proteomes" id="UP000247540">
    <property type="component" value="Unassembled WGS sequence"/>
</dbReference>
<evidence type="ECO:0000256" key="1">
    <source>
        <dbReference type="SAM" id="MobiDB-lite"/>
    </source>
</evidence>
<gene>
    <name evidence="4" type="ORF">DFQ15_103155</name>
</gene>
<keyword evidence="5" id="KW-1185">Reference proteome</keyword>
<proteinExistence type="predicted"/>
<dbReference type="AlphaFoldDB" id="A0A318SJU9"/>
<dbReference type="InterPro" id="IPR051532">
    <property type="entry name" value="Ester_Hydrolysis_Enzymes"/>
</dbReference>
<feature type="chain" id="PRO_5016384967" evidence="2">
    <location>
        <begin position="34"/>
        <end position="289"/>
    </location>
</feature>
<name>A0A318SJU9_9BURK</name>
<sequence length="289" mass="30957">MQRDFPVFRRRFALCAFIVAVLAAGGGSAAVQAAPAGDTLGMAASTNPLARAIPAAELRWQSSMAAFAASDRDKAPASDGVLFVGSSTIRMWTDLAQDFRKQPVVINRGFGGSTMADCNYFVKQLVLQYKPRQVLVYAGDNDLAEGRTPEQVLESFQGFVRTVRSELPDTRIDYISIKPSPLRASLMPKVREANALLAAYLRTVPNAQYIDVFTPMLDATGAPRMELFGHDRLHMNEAGYDLWQSVIGAYVDAPNGSPADRPATLATSAPPAASTSAPVLTSSAAAATR</sequence>
<dbReference type="OrthoDB" id="9790057at2"/>
<reference evidence="4 5" key="1">
    <citation type="submission" date="2018-06" db="EMBL/GenBank/DDBJ databases">
        <title>Genomic Encyclopedia of Type Strains, Phase III (KMG-III): the genomes of soil and plant-associated and newly described type strains.</title>
        <authorList>
            <person name="Whitman W."/>
        </authorList>
    </citation>
    <scope>NUCLEOTIDE SEQUENCE [LARGE SCALE GENOMIC DNA]</scope>
    <source>
        <strain evidence="4 5">CECT 7646</strain>
    </source>
</reference>
<comment type="caution">
    <text evidence="4">The sequence shown here is derived from an EMBL/GenBank/DDBJ whole genome shotgun (WGS) entry which is preliminary data.</text>
</comment>
<dbReference type="Gene3D" id="3.40.50.1110">
    <property type="entry name" value="SGNH hydrolase"/>
    <property type="match status" value="1"/>
</dbReference>
<dbReference type="PANTHER" id="PTHR30383">
    <property type="entry name" value="THIOESTERASE 1/PROTEASE 1/LYSOPHOSPHOLIPASE L1"/>
    <property type="match status" value="1"/>
</dbReference>
<evidence type="ECO:0000256" key="2">
    <source>
        <dbReference type="SAM" id="SignalP"/>
    </source>
</evidence>
<dbReference type="GO" id="GO:0004622">
    <property type="term" value="F:phosphatidylcholine lysophospholipase activity"/>
    <property type="evidence" value="ECO:0007669"/>
    <property type="project" value="TreeGrafter"/>
</dbReference>
<organism evidence="4 5">
    <name type="scientific">Xylophilus ampelinus</name>
    <dbReference type="NCBI Taxonomy" id="54067"/>
    <lineage>
        <taxon>Bacteria</taxon>
        <taxon>Pseudomonadati</taxon>
        <taxon>Pseudomonadota</taxon>
        <taxon>Betaproteobacteria</taxon>
        <taxon>Burkholderiales</taxon>
        <taxon>Xylophilus</taxon>
    </lineage>
</organism>
<dbReference type="PANTHER" id="PTHR30383:SF5">
    <property type="entry name" value="SGNH HYDROLASE-TYPE ESTERASE DOMAIN-CONTAINING PROTEIN"/>
    <property type="match status" value="1"/>
</dbReference>
<feature type="region of interest" description="Disordered" evidence="1">
    <location>
        <begin position="258"/>
        <end position="289"/>
    </location>
</feature>
<dbReference type="CDD" id="cd04502">
    <property type="entry name" value="SGNH_hydrolase_like_7"/>
    <property type="match status" value="1"/>
</dbReference>
<dbReference type="EMBL" id="QJTC01000003">
    <property type="protein sequence ID" value="PYE79167.1"/>
    <property type="molecule type" value="Genomic_DNA"/>
</dbReference>
<keyword evidence="2" id="KW-0732">Signal</keyword>
<dbReference type="Pfam" id="PF13472">
    <property type="entry name" value="Lipase_GDSL_2"/>
    <property type="match status" value="1"/>
</dbReference>
<feature type="signal peptide" evidence="2">
    <location>
        <begin position="1"/>
        <end position="33"/>
    </location>
</feature>
<feature type="compositionally biased region" description="Low complexity" evidence="1">
    <location>
        <begin position="262"/>
        <end position="289"/>
    </location>
</feature>
<dbReference type="RefSeq" id="WP_110464756.1">
    <property type="nucleotide sequence ID" value="NZ_JAMOFZ010000003.1"/>
</dbReference>
<evidence type="ECO:0000259" key="3">
    <source>
        <dbReference type="Pfam" id="PF13472"/>
    </source>
</evidence>
<dbReference type="SUPFAM" id="SSF52266">
    <property type="entry name" value="SGNH hydrolase"/>
    <property type="match status" value="1"/>
</dbReference>
<evidence type="ECO:0000313" key="5">
    <source>
        <dbReference type="Proteomes" id="UP000247540"/>
    </source>
</evidence>